<keyword evidence="2" id="KW-0472">Membrane</keyword>
<feature type="non-terminal residue" evidence="3">
    <location>
        <position position="1"/>
    </location>
</feature>
<accession>A0A3E2HQ24</accession>
<keyword evidence="2" id="KW-1133">Transmembrane helix</keyword>
<dbReference type="OrthoDB" id="5425637at2759"/>
<proteinExistence type="predicted"/>
<feature type="region of interest" description="Disordered" evidence="1">
    <location>
        <begin position="17"/>
        <end position="48"/>
    </location>
</feature>
<keyword evidence="2" id="KW-0812">Transmembrane</keyword>
<dbReference type="OMA" id="WEIRESI"/>
<dbReference type="EMBL" id="NCSJ02000012">
    <property type="protein sequence ID" value="RFU35151.1"/>
    <property type="molecule type" value="Genomic_DNA"/>
</dbReference>
<organism evidence="3 4">
    <name type="scientific">Scytalidium lignicola</name>
    <name type="common">Hyphomycete</name>
    <dbReference type="NCBI Taxonomy" id="5539"/>
    <lineage>
        <taxon>Eukaryota</taxon>
        <taxon>Fungi</taxon>
        <taxon>Dikarya</taxon>
        <taxon>Ascomycota</taxon>
        <taxon>Pezizomycotina</taxon>
        <taxon>Leotiomycetes</taxon>
        <taxon>Leotiomycetes incertae sedis</taxon>
        <taxon>Scytalidium</taxon>
    </lineage>
</organism>
<dbReference type="AlphaFoldDB" id="A0A3E2HQ24"/>
<feature type="compositionally biased region" description="Low complexity" evidence="1">
    <location>
        <begin position="82"/>
        <end position="105"/>
    </location>
</feature>
<feature type="region of interest" description="Disordered" evidence="1">
    <location>
        <begin position="179"/>
        <end position="221"/>
    </location>
</feature>
<feature type="transmembrane region" description="Helical" evidence="2">
    <location>
        <begin position="114"/>
        <end position="138"/>
    </location>
</feature>
<gene>
    <name evidence="3" type="ORF">B7463_g1230</name>
</gene>
<evidence type="ECO:0000256" key="2">
    <source>
        <dbReference type="SAM" id="Phobius"/>
    </source>
</evidence>
<evidence type="ECO:0000313" key="3">
    <source>
        <dbReference type="EMBL" id="RFU35151.1"/>
    </source>
</evidence>
<keyword evidence="4" id="KW-1185">Reference proteome</keyword>
<feature type="region of interest" description="Disordered" evidence="1">
    <location>
        <begin position="70"/>
        <end position="105"/>
    </location>
</feature>
<name>A0A3E2HQ24_SCYLI</name>
<comment type="caution">
    <text evidence="3">The sequence shown here is derived from an EMBL/GenBank/DDBJ whole genome shotgun (WGS) entry which is preliminary data.</text>
</comment>
<feature type="compositionally biased region" description="Low complexity" evidence="1">
    <location>
        <begin position="39"/>
        <end position="48"/>
    </location>
</feature>
<reference evidence="3 4" key="1">
    <citation type="submission" date="2018-05" db="EMBL/GenBank/DDBJ databases">
        <title>Draft genome sequence of Scytalidium lignicola DSM 105466, a ubiquitous saprotrophic fungus.</title>
        <authorList>
            <person name="Buettner E."/>
            <person name="Gebauer A.M."/>
            <person name="Hofrichter M."/>
            <person name="Liers C."/>
            <person name="Kellner H."/>
        </authorList>
    </citation>
    <scope>NUCLEOTIDE SEQUENCE [LARGE SCALE GENOMIC DNA]</scope>
    <source>
        <strain evidence="3 4">DSM 105466</strain>
    </source>
</reference>
<protein>
    <submittedName>
        <fullName evidence="3">Uncharacterized protein</fullName>
    </submittedName>
</protein>
<dbReference type="Proteomes" id="UP000258309">
    <property type="component" value="Unassembled WGS sequence"/>
</dbReference>
<feature type="non-terminal residue" evidence="3">
    <location>
        <position position="221"/>
    </location>
</feature>
<evidence type="ECO:0000313" key="4">
    <source>
        <dbReference type="Proteomes" id="UP000258309"/>
    </source>
</evidence>
<sequence>MSYPPADWGWLRNKLQSLPGFKRPRPNNGPELSAQNSDPAATTPTSTAVVLTPAMSSASVASFFSSLATTAPQQPGNGPAPGDAASAGGDSSVDSDAGASGSDSGGISLSRGGLIAMIVVIVFVVLLGIVSSVLYYLAKKRSWEIRESIRRSARRVATALTPRRSTFPKDVRRSRGLERIEEVPPTPKRRMQDIEKGNPKIAQFEMSEPKKESKWARKFSR</sequence>
<evidence type="ECO:0000256" key="1">
    <source>
        <dbReference type="SAM" id="MobiDB-lite"/>
    </source>
</evidence>